<dbReference type="RefSeq" id="WP_055438974.1">
    <property type="nucleotide sequence ID" value="NZ_CYHB01000003.1"/>
</dbReference>
<evidence type="ECO:0000313" key="2">
    <source>
        <dbReference type="Proteomes" id="UP000182598"/>
    </source>
</evidence>
<accession>A0A0K6H4W8</accession>
<name>A0A0K6H4W8_9GAMM</name>
<dbReference type="Gene3D" id="3.40.50.150">
    <property type="entry name" value="Vaccinia Virus protein VP39"/>
    <property type="match status" value="1"/>
</dbReference>
<dbReference type="GO" id="GO:0008168">
    <property type="term" value="F:methyltransferase activity"/>
    <property type="evidence" value="ECO:0007669"/>
    <property type="project" value="UniProtKB-KW"/>
</dbReference>
<protein>
    <submittedName>
        <fullName evidence="1">Methyltransferase domain</fullName>
    </submittedName>
</protein>
<gene>
    <name evidence="1" type="ORF">Ga0061064_1307</name>
</gene>
<keyword evidence="2" id="KW-1185">Reference proteome</keyword>
<dbReference type="InterPro" id="IPR029063">
    <property type="entry name" value="SAM-dependent_MTases_sf"/>
</dbReference>
<evidence type="ECO:0000313" key="1">
    <source>
        <dbReference type="EMBL" id="CUA85770.1"/>
    </source>
</evidence>
<keyword evidence="1" id="KW-0808">Transferase</keyword>
<organism evidence="1 2">
    <name type="scientific">Pseudidiomarina woesei</name>
    <dbReference type="NCBI Taxonomy" id="1381080"/>
    <lineage>
        <taxon>Bacteria</taxon>
        <taxon>Pseudomonadati</taxon>
        <taxon>Pseudomonadota</taxon>
        <taxon>Gammaproteobacteria</taxon>
        <taxon>Alteromonadales</taxon>
        <taxon>Idiomarinaceae</taxon>
        <taxon>Pseudidiomarina</taxon>
    </lineage>
</organism>
<reference evidence="2" key="1">
    <citation type="submission" date="2015-08" db="EMBL/GenBank/DDBJ databases">
        <authorList>
            <person name="Varghese N."/>
        </authorList>
    </citation>
    <scope>NUCLEOTIDE SEQUENCE [LARGE SCALE GENOMIC DNA]</scope>
    <source>
        <strain evidence="2">DSM 27808</strain>
    </source>
</reference>
<dbReference type="Pfam" id="PF13489">
    <property type="entry name" value="Methyltransf_23"/>
    <property type="match status" value="1"/>
</dbReference>
<dbReference type="AlphaFoldDB" id="A0A0K6H4W8"/>
<keyword evidence="1" id="KW-0489">Methyltransferase</keyword>
<dbReference type="SUPFAM" id="SSF53335">
    <property type="entry name" value="S-adenosyl-L-methionine-dependent methyltransferases"/>
    <property type="match status" value="1"/>
</dbReference>
<dbReference type="EMBL" id="CYHB01000003">
    <property type="protein sequence ID" value="CUA85770.1"/>
    <property type="molecule type" value="Genomic_DNA"/>
</dbReference>
<dbReference type="GO" id="GO:0032259">
    <property type="term" value="P:methylation"/>
    <property type="evidence" value="ECO:0007669"/>
    <property type="project" value="UniProtKB-KW"/>
</dbReference>
<proteinExistence type="predicted"/>
<sequence length="202" mass="23172">MQRGPLAGREYWHCPNCQLIHVPQRFLLNTAAEKAVYDLHENNPDDLGYKTFLSRLFTPLTAQLPVASQGLDFGCGPTPVLADMFRNAGFGCATFDIFYDNQPATLQQQYDFIVSTEVVEHLAAPAKVFQQLLACLKPNALLGIMTQRWDTFERFKQWTYRNDPTHICFFHEQTFQWLAQKFGLQLTIYPRDVVIFQQSSSG</sequence>
<dbReference type="Proteomes" id="UP000182598">
    <property type="component" value="Unassembled WGS sequence"/>
</dbReference>